<dbReference type="PANTHER" id="PTHR31811">
    <property type="entry name" value="TRNA A64-2'-O-RIBOSYLPHOSPHATE TRANSFERASE"/>
    <property type="match status" value="1"/>
</dbReference>
<dbReference type="GO" id="GO:0043399">
    <property type="term" value="F:tRNA adenosine(64)-2'-O-ribosylphosphate transferase activity"/>
    <property type="evidence" value="ECO:0007669"/>
    <property type="project" value="InterPro"/>
</dbReference>
<dbReference type="EMBL" id="KZ819662">
    <property type="protein sequence ID" value="PWN30523.1"/>
    <property type="molecule type" value="Genomic_DNA"/>
</dbReference>
<dbReference type="InterPro" id="IPR007306">
    <property type="entry name" value="Rit1"/>
</dbReference>
<dbReference type="PANTHER" id="PTHR31811:SF0">
    <property type="entry name" value="TRNA A64-2'-O-RIBOSYLPHOSPHATE TRANSFERASE"/>
    <property type="match status" value="1"/>
</dbReference>
<name>A0A316V2W5_9BASI</name>
<dbReference type="GeneID" id="37030794"/>
<organism evidence="4 5">
    <name type="scientific">Jaminaea rosea</name>
    <dbReference type="NCBI Taxonomy" id="1569628"/>
    <lineage>
        <taxon>Eukaryota</taxon>
        <taxon>Fungi</taxon>
        <taxon>Dikarya</taxon>
        <taxon>Basidiomycota</taxon>
        <taxon>Ustilaginomycotina</taxon>
        <taxon>Exobasidiomycetes</taxon>
        <taxon>Microstromatales</taxon>
        <taxon>Microstromatales incertae sedis</taxon>
        <taxon>Jaminaea</taxon>
    </lineage>
</organism>
<sequence length="489" mass="54396">MPYAVPLTTDDRKVLRPIERNPWNRLHSIDEDARWVQQVVTEVLRPRLPVVANLRCGAWYVPSPPDGARRPFCYFKSTDGHAGEWSFSLKRPNLEMLHLIQAQGGAVIVDSTRRGKSMPDALSKTIPIWCAVMNEASTRRHGQPSKLADEAPLPWPCRSFNRGSTGLLTPAHQVPPSEHAQMEERFEGWIASLLASDLPILKLDRPLVPYFLTRREEDHSRSDRAELPSTGLPVILISASRRVEAPTPSDDGSYYYTQGSGDDEEAWSRGLTPDLFWQEREMLLRCRREELAGMIAEIVRGRTERCSKQRASDVQIKGTKITLGIRDERHAFNAEERGRYALLIHCNGSFEEEEPPSVVVNFKIPPGKAGLSALRSGLSQVVDTGRAPTNGDILIIDTTFSDALLAFAVALLASLYTSGRQRVADVAAHCLTLSKDDVRRRLQWVQHDLPGANPSRAAMQRVDEVVLRRPGGSVGTGSVQADGVQVDHT</sequence>
<feature type="domain" description="Rit1 DUSP-like" evidence="2">
    <location>
        <begin position="360"/>
        <end position="464"/>
    </location>
</feature>
<dbReference type="GO" id="GO:0005737">
    <property type="term" value="C:cytoplasm"/>
    <property type="evidence" value="ECO:0007669"/>
    <property type="project" value="TreeGrafter"/>
</dbReference>
<proteinExistence type="predicted"/>
<dbReference type="RefSeq" id="XP_025365135.1">
    <property type="nucleotide sequence ID" value="XM_025508971.1"/>
</dbReference>
<feature type="region of interest" description="Disordered" evidence="1">
    <location>
        <begin position="470"/>
        <end position="489"/>
    </location>
</feature>
<accession>A0A316V2W5</accession>
<keyword evidence="4" id="KW-0808">Transferase</keyword>
<dbReference type="Pfam" id="PF17184">
    <property type="entry name" value="Rit1_C"/>
    <property type="match status" value="1"/>
</dbReference>
<dbReference type="AlphaFoldDB" id="A0A316V2W5"/>
<reference evidence="4 5" key="1">
    <citation type="journal article" date="2018" name="Mol. Biol. Evol.">
        <title>Broad Genomic Sampling Reveals a Smut Pathogenic Ancestry of the Fungal Clade Ustilaginomycotina.</title>
        <authorList>
            <person name="Kijpornyongpan T."/>
            <person name="Mondo S.J."/>
            <person name="Barry K."/>
            <person name="Sandor L."/>
            <person name="Lee J."/>
            <person name="Lipzen A."/>
            <person name="Pangilinan J."/>
            <person name="LaButti K."/>
            <person name="Hainaut M."/>
            <person name="Henrissat B."/>
            <person name="Grigoriev I.V."/>
            <person name="Spatafora J.W."/>
            <person name="Aime M.C."/>
        </authorList>
    </citation>
    <scope>NUCLEOTIDE SEQUENCE [LARGE SCALE GENOMIC DNA]</scope>
    <source>
        <strain evidence="4 5">MCA 5214</strain>
    </source>
</reference>
<protein>
    <submittedName>
        <fullName evidence="4">Initiator tRNA phosphoribosyl transferase</fullName>
    </submittedName>
</protein>
<dbReference type="Pfam" id="PF04179">
    <property type="entry name" value="Init_tRNA_PT"/>
    <property type="match status" value="1"/>
</dbReference>
<gene>
    <name evidence="4" type="ORF">BDZ90DRAFT_276983</name>
</gene>
<feature type="domain" description="Rit1 N-terminal" evidence="3">
    <location>
        <begin position="20"/>
        <end position="299"/>
    </location>
</feature>
<keyword evidence="5" id="KW-1185">Reference proteome</keyword>
<dbReference type="OrthoDB" id="45256at2759"/>
<dbReference type="GO" id="GO:0019988">
    <property type="term" value="P:charged-tRNA amino acid modification"/>
    <property type="evidence" value="ECO:0007669"/>
    <property type="project" value="InterPro"/>
</dbReference>
<evidence type="ECO:0000259" key="2">
    <source>
        <dbReference type="Pfam" id="PF04179"/>
    </source>
</evidence>
<evidence type="ECO:0000313" key="5">
    <source>
        <dbReference type="Proteomes" id="UP000245884"/>
    </source>
</evidence>
<evidence type="ECO:0000256" key="1">
    <source>
        <dbReference type="SAM" id="MobiDB-lite"/>
    </source>
</evidence>
<dbReference type="Proteomes" id="UP000245884">
    <property type="component" value="Unassembled WGS sequence"/>
</dbReference>
<dbReference type="InterPro" id="IPR033449">
    <property type="entry name" value="Rit1_N"/>
</dbReference>
<evidence type="ECO:0000313" key="4">
    <source>
        <dbReference type="EMBL" id="PWN30523.1"/>
    </source>
</evidence>
<dbReference type="InterPro" id="IPR033421">
    <property type="entry name" value="Rit1_DUSP-like"/>
</dbReference>
<evidence type="ECO:0000259" key="3">
    <source>
        <dbReference type="Pfam" id="PF17184"/>
    </source>
</evidence>